<keyword evidence="1" id="KW-1133">Transmembrane helix</keyword>
<feature type="transmembrane region" description="Helical" evidence="1">
    <location>
        <begin position="287"/>
        <end position="309"/>
    </location>
</feature>
<sequence length="338" mass="34813">MRKACTVTTLGPVLGLTIGVAIVLVSSAARAEPSSTDKETARTLMDQGIDRREHGDLEGALKSFRTADALMGVPTTGFEVAKTEALLGRLVTAHEIALKIVRSPANRDEPRPFIEARERARLLGGELEARIPTIVIRLEDLPAQGTKVTLDGAAIPSASLGTPHRVNPGHHIVIAEAGAVSHRAEIDVREREPKPFVVKLGPAAGGAGSGSDAPAGENRTLKHVAYAGFGVAAVGVVVGAITGVIALNQDSGSTSKTCTKSGGIRIVTGDQTCTVDTTDTSDKTMPLVSVTALAVAGAGLGVGIVSLLLSRPHDSPPPQAARVEPWIGPASVGLKGRF</sequence>
<keyword evidence="3" id="KW-1185">Reference proteome</keyword>
<gene>
    <name evidence="2" type="ORF">LZC94_29995</name>
</gene>
<dbReference type="EMBL" id="CP089984">
    <property type="protein sequence ID" value="WXB12074.1"/>
    <property type="molecule type" value="Genomic_DNA"/>
</dbReference>
<evidence type="ECO:0000256" key="1">
    <source>
        <dbReference type="SAM" id="Phobius"/>
    </source>
</evidence>
<evidence type="ECO:0000313" key="2">
    <source>
        <dbReference type="EMBL" id="WXB12074.1"/>
    </source>
</evidence>
<keyword evidence="1" id="KW-0472">Membrane</keyword>
<keyword evidence="1" id="KW-0812">Transmembrane</keyword>
<accession>A0ABZ2LR48</accession>
<dbReference type="Proteomes" id="UP001370348">
    <property type="component" value="Chromosome"/>
</dbReference>
<organism evidence="2 3">
    <name type="scientific">Pendulispora albinea</name>
    <dbReference type="NCBI Taxonomy" id="2741071"/>
    <lineage>
        <taxon>Bacteria</taxon>
        <taxon>Pseudomonadati</taxon>
        <taxon>Myxococcota</taxon>
        <taxon>Myxococcia</taxon>
        <taxon>Myxococcales</taxon>
        <taxon>Sorangiineae</taxon>
        <taxon>Pendulisporaceae</taxon>
        <taxon>Pendulispora</taxon>
    </lineage>
</organism>
<evidence type="ECO:0008006" key="4">
    <source>
        <dbReference type="Google" id="ProtNLM"/>
    </source>
</evidence>
<name>A0ABZ2LR48_9BACT</name>
<protein>
    <recommendedName>
        <fullName evidence="4">PEGA domain-containing protein</fullName>
    </recommendedName>
</protein>
<dbReference type="RefSeq" id="WP_394821691.1">
    <property type="nucleotide sequence ID" value="NZ_CP089984.1"/>
</dbReference>
<evidence type="ECO:0000313" key="3">
    <source>
        <dbReference type="Proteomes" id="UP001370348"/>
    </source>
</evidence>
<feature type="transmembrane region" description="Helical" evidence="1">
    <location>
        <begin position="224"/>
        <end position="247"/>
    </location>
</feature>
<proteinExistence type="predicted"/>
<reference evidence="2 3" key="1">
    <citation type="submission" date="2021-12" db="EMBL/GenBank/DDBJ databases">
        <title>Discovery of the Pendulisporaceae a myxobacterial family with distinct sporulation behavior and unique specialized metabolism.</title>
        <authorList>
            <person name="Garcia R."/>
            <person name="Popoff A."/>
            <person name="Bader C.D."/>
            <person name="Loehr J."/>
            <person name="Walesch S."/>
            <person name="Walt C."/>
            <person name="Boldt J."/>
            <person name="Bunk B."/>
            <person name="Haeckl F.J.F.P.J."/>
            <person name="Gunesch A.P."/>
            <person name="Birkelbach J."/>
            <person name="Nuebel U."/>
            <person name="Pietschmann T."/>
            <person name="Bach T."/>
            <person name="Mueller R."/>
        </authorList>
    </citation>
    <scope>NUCLEOTIDE SEQUENCE [LARGE SCALE GENOMIC DNA]</scope>
    <source>
        <strain evidence="2 3">MSr11954</strain>
    </source>
</reference>